<dbReference type="GO" id="GO:0043565">
    <property type="term" value="F:sequence-specific DNA binding"/>
    <property type="evidence" value="ECO:0007669"/>
    <property type="project" value="InterPro"/>
</dbReference>
<evidence type="ECO:0000313" key="5">
    <source>
        <dbReference type="EMBL" id="QPH40714.1"/>
    </source>
</evidence>
<reference evidence="5 6" key="1">
    <citation type="submission" date="2020-11" db="EMBL/GenBank/DDBJ databases">
        <title>Pedobacter endophytica, an endophytic bacteria isolated form Carex pumila.</title>
        <authorList>
            <person name="Peng Y."/>
            <person name="Jiang L."/>
            <person name="Lee J."/>
        </authorList>
    </citation>
    <scope>NUCLEOTIDE SEQUENCE [LARGE SCALE GENOMIC DNA]</scope>
    <source>
        <strain evidence="5 6">JBR3-12</strain>
    </source>
</reference>
<dbReference type="Proteomes" id="UP000594759">
    <property type="component" value="Chromosome"/>
</dbReference>
<keyword evidence="2" id="KW-0238">DNA-binding</keyword>
<keyword evidence="3" id="KW-0804">Transcription</keyword>
<dbReference type="Gene3D" id="1.10.10.60">
    <property type="entry name" value="Homeodomain-like"/>
    <property type="match status" value="1"/>
</dbReference>
<dbReference type="GO" id="GO:0003700">
    <property type="term" value="F:DNA-binding transcription factor activity"/>
    <property type="evidence" value="ECO:0007669"/>
    <property type="project" value="InterPro"/>
</dbReference>
<dbReference type="PROSITE" id="PS01124">
    <property type="entry name" value="HTH_ARAC_FAMILY_2"/>
    <property type="match status" value="1"/>
</dbReference>
<dbReference type="InterPro" id="IPR018060">
    <property type="entry name" value="HTH_AraC"/>
</dbReference>
<sequence>MIQLESISGTFKRERALQAIFPIRVLVIKEGRGWLCMNSGDYKLRDARVFFIPEEGLVRLDAQIEAGYWLTFTNSLYTDFLLQHLDPLAKTLFLKLSYEDLDGESTKAYGLLDQLQRDIEANKDLPFLSQSISLFLGYASGLDGYLAASSLDELQQILRFRAILEQFYKSERYGEFYAQGMGMGIQKLKNFVLRVLGKSLSSLIRDRVMREAEHLLSHNDYTIDEIAEILGFEQTKHLYYNFKRYKGMSIVQFKKAKGI</sequence>
<keyword evidence="6" id="KW-1185">Reference proteome</keyword>
<gene>
    <name evidence="5" type="ORF">IZT61_05445</name>
</gene>
<evidence type="ECO:0000256" key="1">
    <source>
        <dbReference type="ARBA" id="ARBA00023015"/>
    </source>
</evidence>
<dbReference type="EMBL" id="CP064939">
    <property type="protein sequence ID" value="QPH40714.1"/>
    <property type="molecule type" value="Genomic_DNA"/>
</dbReference>
<protein>
    <submittedName>
        <fullName evidence="5">AraC family transcriptional regulator</fullName>
    </submittedName>
</protein>
<evidence type="ECO:0000259" key="4">
    <source>
        <dbReference type="PROSITE" id="PS01124"/>
    </source>
</evidence>
<feature type="domain" description="HTH araC/xylS-type" evidence="4">
    <location>
        <begin position="158"/>
        <end position="256"/>
    </location>
</feature>
<accession>A0A7S9L1W3</accession>
<dbReference type="PANTHER" id="PTHR43280:SF32">
    <property type="entry name" value="TRANSCRIPTIONAL REGULATORY PROTEIN"/>
    <property type="match status" value="1"/>
</dbReference>
<organism evidence="5 6">
    <name type="scientific">Pedobacter endophyticus</name>
    <dbReference type="NCBI Taxonomy" id="2789740"/>
    <lineage>
        <taxon>Bacteria</taxon>
        <taxon>Pseudomonadati</taxon>
        <taxon>Bacteroidota</taxon>
        <taxon>Sphingobacteriia</taxon>
        <taxon>Sphingobacteriales</taxon>
        <taxon>Sphingobacteriaceae</taxon>
        <taxon>Pedobacter</taxon>
    </lineage>
</organism>
<evidence type="ECO:0000256" key="2">
    <source>
        <dbReference type="ARBA" id="ARBA00023125"/>
    </source>
</evidence>
<dbReference type="AlphaFoldDB" id="A0A7S9L1W3"/>
<dbReference type="PANTHER" id="PTHR43280">
    <property type="entry name" value="ARAC-FAMILY TRANSCRIPTIONAL REGULATOR"/>
    <property type="match status" value="1"/>
</dbReference>
<name>A0A7S9L1W3_9SPHI</name>
<dbReference type="RefSeq" id="WP_196100168.1">
    <property type="nucleotide sequence ID" value="NZ_CP064939.1"/>
</dbReference>
<evidence type="ECO:0000256" key="3">
    <source>
        <dbReference type="ARBA" id="ARBA00023163"/>
    </source>
</evidence>
<dbReference type="SUPFAM" id="SSF46689">
    <property type="entry name" value="Homeodomain-like"/>
    <property type="match status" value="1"/>
</dbReference>
<dbReference type="Pfam" id="PF12833">
    <property type="entry name" value="HTH_18"/>
    <property type="match status" value="1"/>
</dbReference>
<dbReference type="SMART" id="SM00342">
    <property type="entry name" value="HTH_ARAC"/>
    <property type="match status" value="1"/>
</dbReference>
<dbReference type="KEGG" id="pex:IZT61_05445"/>
<dbReference type="InterPro" id="IPR009057">
    <property type="entry name" value="Homeodomain-like_sf"/>
</dbReference>
<keyword evidence="1" id="KW-0805">Transcription regulation</keyword>
<proteinExistence type="predicted"/>
<evidence type="ECO:0000313" key="6">
    <source>
        <dbReference type="Proteomes" id="UP000594759"/>
    </source>
</evidence>